<keyword evidence="2" id="KW-1185">Reference proteome</keyword>
<dbReference type="Proteomes" id="UP001219518">
    <property type="component" value="Unassembled WGS sequence"/>
</dbReference>
<organism evidence="1 2">
    <name type="scientific">Frankliniella fusca</name>
    <dbReference type="NCBI Taxonomy" id="407009"/>
    <lineage>
        <taxon>Eukaryota</taxon>
        <taxon>Metazoa</taxon>
        <taxon>Ecdysozoa</taxon>
        <taxon>Arthropoda</taxon>
        <taxon>Hexapoda</taxon>
        <taxon>Insecta</taxon>
        <taxon>Pterygota</taxon>
        <taxon>Neoptera</taxon>
        <taxon>Paraneoptera</taxon>
        <taxon>Thysanoptera</taxon>
        <taxon>Terebrantia</taxon>
        <taxon>Thripoidea</taxon>
        <taxon>Thripidae</taxon>
        <taxon>Frankliniella</taxon>
    </lineage>
</organism>
<name>A0AAE1HF06_9NEOP</name>
<evidence type="ECO:0000313" key="1">
    <source>
        <dbReference type="EMBL" id="KAK3920094.1"/>
    </source>
</evidence>
<evidence type="ECO:0000313" key="2">
    <source>
        <dbReference type="Proteomes" id="UP001219518"/>
    </source>
</evidence>
<comment type="caution">
    <text evidence="1">The sequence shown here is derived from an EMBL/GenBank/DDBJ whole genome shotgun (WGS) entry which is preliminary data.</text>
</comment>
<protein>
    <submittedName>
        <fullName evidence="1">Tripeptidyl-peptidase sed3</fullName>
    </submittedName>
</protein>
<dbReference type="EMBL" id="JAHWGI010000988">
    <property type="protein sequence ID" value="KAK3920094.1"/>
    <property type="molecule type" value="Genomic_DNA"/>
</dbReference>
<reference evidence="1" key="1">
    <citation type="submission" date="2021-07" db="EMBL/GenBank/DDBJ databases">
        <authorList>
            <person name="Catto M.A."/>
            <person name="Jacobson A."/>
            <person name="Kennedy G."/>
            <person name="Labadie P."/>
            <person name="Hunt B.G."/>
            <person name="Srinivasan R."/>
        </authorList>
    </citation>
    <scope>NUCLEOTIDE SEQUENCE</scope>
    <source>
        <strain evidence="1">PL_HMW_Pooled</strain>
        <tissue evidence="1">Head</tissue>
    </source>
</reference>
<accession>A0AAE1HF06</accession>
<gene>
    <name evidence="1" type="ORF">KUF71_009381</name>
</gene>
<proteinExistence type="predicted"/>
<reference evidence="1" key="2">
    <citation type="journal article" date="2023" name="BMC Genomics">
        <title>Pest status, molecular evolution, and epigenetic factors derived from the genome assembly of Frankliniella fusca, a thysanopteran phytovirus vector.</title>
        <authorList>
            <person name="Catto M.A."/>
            <person name="Labadie P.E."/>
            <person name="Jacobson A.L."/>
            <person name="Kennedy G.G."/>
            <person name="Srinivasan R."/>
            <person name="Hunt B.G."/>
        </authorList>
    </citation>
    <scope>NUCLEOTIDE SEQUENCE</scope>
    <source>
        <strain evidence="1">PL_HMW_Pooled</strain>
    </source>
</reference>
<dbReference type="AlphaFoldDB" id="A0AAE1HF06"/>
<sequence>MDAQNVQVLPGREENTAIFHTLWQDKELVQEVKTTITGASVRKILRDFKLRLNPDLACRFSVARMHSALCTARSLNYPKFPQTLIYLGVLLGLPNMRAVCKTTDGTDYIFQGVVGTQQDAGIATVTAKSTLIWDIQEASKKDKVSPNI</sequence>